<dbReference type="InterPro" id="IPR005479">
    <property type="entry name" value="CPAse_ATP-bd"/>
</dbReference>
<sequence length="627" mass="64889">MKIRSVLVANRGEIALRVFRTCRDLGLRTVAVVAPADVSAPHARAADVVVPVPGYLDGDAIVAAARAAGADAIHPGYGFLSENAGFARAVEDAGITWIGPSPAVIDLMGRKDRARTAAVEAGVPVVPSYPLDADPATLDYPVLVKAAAGGGGKGMRVVRAAAELPDALGAARREAVAAFGDDTLLVEKYVERGRHVEVQVLGDHHGAVVHLGDRDCSAQRRHQKVLEEAPAPARSADEAARAAQRCDDAVRLAAAVGYAGAGTVEFLLDVDSGQHYFLEMNTRLQVEHPVSELVMGTDLVRLQLQVAGRTGEPLRQEDLVARGHAIEARVYAEDAWGGFLPQAGTASYVAWPAPRDGGGPAGGVVVRTDHALESGQVVSTSYDPMLGKVIVHAPTREAARAALVRALDETVVLGVTTNTGFLRALVASDAFRDVGLPGGLDTSWLDRADIGGADLPAPDEAAARAVVLDRLAAEDRARTRGPFALDGWRSAAEPAPYVVPWLEAPSGADAPGTSGTRVAALRRTAHAVEAVVDGQQWRFAEPDPFTASAAAAGDGALVAPMPGTVTGVAVQVGDTVTEGTVVVTMEAMKMELALRAPFDGTVTSLAVAVGDPVALGALLAEVEASAS</sequence>
<evidence type="ECO:0000259" key="9">
    <source>
        <dbReference type="PROSITE" id="PS50979"/>
    </source>
</evidence>
<evidence type="ECO:0000313" key="11">
    <source>
        <dbReference type="Proteomes" id="UP001239215"/>
    </source>
</evidence>
<dbReference type="SUPFAM" id="SSF56059">
    <property type="entry name" value="Glutathione synthetase ATP-binding domain-like"/>
    <property type="match status" value="1"/>
</dbReference>
<accession>A0AAJ1X3Q5</accession>
<feature type="domain" description="Lipoyl-binding" evidence="7">
    <location>
        <begin position="546"/>
        <end position="623"/>
    </location>
</feature>
<keyword evidence="4 6" id="KW-0067">ATP-binding</keyword>
<dbReference type="SUPFAM" id="SSF51230">
    <property type="entry name" value="Single hybrid motif"/>
    <property type="match status" value="1"/>
</dbReference>
<evidence type="ECO:0000313" key="10">
    <source>
        <dbReference type="EMBL" id="MDQ1106654.1"/>
    </source>
</evidence>
<evidence type="ECO:0000259" key="8">
    <source>
        <dbReference type="PROSITE" id="PS50975"/>
    </source>
</evidence>
<dbReference type="InterPro" id="IPR011764">
    <property type="entry name" value="Biotin_carboxylation_dom"/>
</dbReference>
<evidence type="ECO:0000256" key="1">
    <source>
        <dbReference type="ARBA" id="ARBA00001953"/>
    </source>
</evidence>
<dbReference type="SMART" id="SM00878">
    <property type="entry name" value="Biotin_carb_C"/>
    <property type="match status" value="1"/>
</dbReference>
<dbReference type="FunFam" id="2.40.50.100:FF:000003">
    <property type="entry name" value="Acetyl-CoA carboxylase biotin carboxyl carrier protein"/>
    <property type="match status" value="1"/>
</dbReference>
<dbReference type="PANTHER" id="PTHR18866:SF126">
    <property type="entry name" value="BIOTIN CARBOXYLASE"/>
    <property type="match status" value="1"/>
</dbReference>
<proteinExistence type="predicted"/>
<keyword evidence="2 10" id="KW-0436">Ligase</keyword>
<dbReference type="EMBL" id="JAUTAN010000001">
    <property type="protein sequence ID" value="MDQ1106654.1"/>
    <property type="molecule type" value="Genomic_DNA"/>
</dbReference>
<evidence type="ECO:0000256" key="6">
    <source>
        <dbReference type="PROSITE-ProRule" id="PRU00409"/>
    </source>
</evidence>
<dbReference type="InterPro" id="IPR016185">
    <property type="entry name" value="PreATP-grasp_dom_sf"/>
</dbReference>
<dbReference type="EC" id="6.3.4.14" evidence="10"/>
<dbReference type="InterPro" id="IPR005482">
    <property type="entry name" value="Biotin_COase_C"/>
</dbReference>
<keyword evidence="5" id="KW-0092">Biotin</keyword>
<dbReference type="InterPro" id="IPR000089">
    <property type="entry name" value="Biotin_lipoyl"/>
</dbReference>
<dbReference type="InterPro" id="IPR001882">
    <property type="entry name" value="Biotin_BS"/>
</dbReference>
<dbReference type="PROSITE" id="PS00866">
    <property type="entry name" value="CPSASE_1"/>
    <property type="match status" value="1"/>
</dbReference>
<evidence type="ECO:0000256" key="2">
    <source>
        <dbReference type="ARBA" id="ARBA00022598"/>
    </source>
</evidence>
<dbReference type="InterPro" id="IPR050856">
    <property type="entry name" value="Biotin_carboxylase_complex"/>
</dbReference>
<dbReference type="EC" id="6.4.1.2" evidence="10"/>
<dbReference type="PROSITE" id="PS50975">
    <property type="entry name" value="ATP_GRASP"/>
    <property type="match status" value="1"/>
</dbReference>
<comment type="cofactor">
    <cofactor evidence="1">
        <name>biotin</name>
        <dbReference type="ChEBI" id="CHEBI:57586"/>
    </cofactor>
</comment>
<dbReference type="RefSeq" id="WP_307204510.1">
    <property type="nucleotide sequence ID" value="NZ_JAUTAN010000001.1"/>
</dbReference>
<feature type="domain" description="ATP-grasp" evidence="8">
    <location>
        <begin position="115"/>
        <end position="308"/>
    </location>
</feature>
<dbReference type="AlphaFoldDB" id="A0AAJ1X3Q5"/>
<name>A0AAJ1X3Q5_9ACTN</name>
<dbReference type="Pfam" id="PF00289">
    <property type="entry name" value="Biotin_carb_N"/>
    <property type="match status" value="1"/>
</dbReference>
<dbReference type="PROSITE" id="PS00188">
    <property type="entry name" value="BIOTIN"/>
    <property type="match status" value="1"/>
</dbReference>
<evidence type="ECO:0000256" key="5">
    <source>
        <dbReference type="ARBA" id="ARBA00023267"/>
    </source>
</evidence>
<evidence type="ECO:0000259" key="7">
    <source>
        <dbReference type="PROSITE" id="PS50968"/>
    </source>
</evidence>
<dbReference type="SUPFAM" id="SSF51246">
    <property type="entry name" value="Rudiment single hybrid motif"/>
    <property type="match status" value="1"/>
</dbReference>
<evidence type="ECO:0000256" key="3">
    <source>
        <dbReference type="ARBA" id="ARBA00022741"/>
    </source>
</evidence>
<dbReference type="CDD" id="cd06850">
    <property type="entry name" value="biotinyl_domain"/>
    <property type="match status" value="1"/>
</dbReference>
<dbReference type="EC" id="6.4.1.3" evidence="10"/>
<dbReference type="PROSITE" id="PS00867">
    <property type="entry name" value="CPSASE_2"/>
    <property type="match status" value="1"/>
</dbReference>
<gene>
    <name evidence="10" type="ORF">QE405_003938</name>
</gene>
<dbReference type="Proteomes" id="UP001239215">
    <property type="component" value="Unassembled WGS sequence"/>
</dbReference>
<dbReference type="PANTHER" id="PTHR18866">
    <property type="entry name" value="CARBOXYLASE:PYRUVATE/ACETYL-COA/PROPIONYL-COA CARBOXYLASE"/>
    <property type="match status" value="1"/>
</dbReference>
<dbReference type="InterPro" id="IPR011761">
    <property type="entry name" value="ATP-grasp"/>
</dbReference>
<dbReference type="InterPro" id="IPR011054">
    <property type="entry name" value="Rudment_hybrid_motif"/>
</dbReference>
<dbReference type="Gene3D" id="3.30.470.20">
    <property type="entry name" value="ATP-grasp fold, B domain"/>
    <property type="match status" value="1"/>
</dbReference>
<dbReference type="Pfam" id="PF02786">
    <property type="entry name" value="CPSase_L_D2"/>
    <property type="match status" value="1"/>
</dbReference>
<dbReference type="Pfam" id="PF00364">
    <property type="entry name" value="Biotin_lipoyl"/>
    <property type="match status" value="1"/>
</dbReference>
<feature type="domain" description="Biotin carboxylation" evidence="9">
    <location>
        <begin position="2"/>
        <end position="446"/>
    </location>
</feature>
<dbReference type="SUPFAM" id="SSF52440">
    <property type="entry name" value="PreATP-grasp domain"/>
    <property type="match status" value="1"/>
</dbReference>
<dbReference type="Gene3D" id="2.40.50.100">
    <property type="match status" value="1"/>
</dbReference>
<protein>
    <submittedName>
        <fullName evidence="10">Acetyl-CoA/propionyl-CoA carboxylase biotin carboxyl carrier protein</fullName>
        <ecNumber evidence="10">6.3.4.14</ecNumber>
        <ecNumber evidence="10">6.4.1.2</ecNumber>
        <ecNumber evidence="10">6.4.1.3</ecNumber>
    </submittedName>
</protein>
<dbReference type="InterPro" id="IPR005481">
    <property type="entry name" value="BC-like_N"/>
</dbReference>
<dbReference type="Pfam" id="PF02785">
    <property type="entry name" value="Biotin_carb_C"/>
    <property type="match status" value="1"/>
</dbReference>
<dbReference type="PROSITE" id="PS50968">
    <property type="entry name" value="BIOTINYL_LIPOYL"/>
    <property type="match status" value="1"/>
</dbReference>
<dbReference type="GO" id="GO:0005524">
    <property type="term" value="F:ATP binding"/>
    <property type="evidence" value="ECO:0007669"/>
    <property type="project" value="UniProtKB-UniRule"/>
</dbReference>
<evidence type="ECO:0000256" key="4">
    <source>
        <dbReference type="ARBA" id="ARBA00022840"/>
    </source>
</evidence>
<comment type="caution">
    <text evidence="10">The sequence shown here is derived from an EMBL/GenBank/DDBJ whole genome shotgun (WGS) entry which is preliminary data.</text>
</comment>
<dbReference type="PROSITE" id="PS50979">
    <property type="entry name" value="BC"/>
    <property type="match status" value="1"/>
</dbReference>
<dbReference type="GO" id="GO:0004075">
    <property type="term" value="F:biotin carboxylase activity"/>
    <property type="evidence" value="ECO:0007669"/>
    <property type="project" value="UniProtKB-EC"/>
</dbReference>
<dbReference type="GO" id="GO:0046872">
    <property type="term" value="F:metal ion binding"/>
    <property type="evidence" value="ECO:0007669"/>
    <property type="project" value="InterPro"/>
</dbReference>
<keyword evidence="3 6" id="KW-0547">Nucleotide-binding</keyword>
<organism evidence="10 11">
    <name type="scientific">Nocardioides zeae</name>
    <dbReference type="NCBI Taxonomy" id="1457234"/>
    <lineage>
        <taxon>Bacteria</taxon>
        <taxon>Bacillati</taxon>
        <taxon>Actinomycetota</taxon>
        <taxon>Actinomycetes</taxon>
        <taxon>Propionibacteriales</taxon>
        <taxon>Nocardioidaceae</taxon>
        <taxon>Nocardioides</taxon>
    </lineage>
</organism>
<reference evidence="10" key="1">
    <citation type="submission" date="2023-07" db="EMBL/GenBank/DDBJ databases">
        <title>Functional and genomic diversity of the sorghum phyllosphere microbiome.</title>
        <authorList>
            <person name="Shade A."/>
        </authorList>
    </citation>
    <scope>NUCLEOTIDE SEQUENCE</scope>
    <source>
        <strain evidence="10">SORGH_AS_1067</strain>
    </source>
</reference>
<dbReference type="InterPro" id="IPR011053">
    <property type="entry name" value="Single_hybrid_motif"/>
</dbReference>